<evidence type="ECO:0000256" key="7">
    <source>
        <dbReference type="ARBA" id="ARBA00022889"/>
    </source>
</evidence>
<evidence type="ECO:0000313" key="14">
    <source>
        <dbReference type="Proteomes" id="UP000515154"/>
    </source>
</evidence>
<dbReference type="Proteomes" id="UP000515154">
    <property type="component" value="Linkage group LG14"/>
</dbReference>
<dbReference type="PROSITE" id="PS50268">
    <property type="entry name" value="CADHERIN_2"/>
    <property type="match status" value="6"/>
</dbReference>
<keyword evidence="2" id="KW-1003">Cell membrane</keyword>
<evidence type="ECO:0000256" key="6">
    <source>
        <dbReference type="ARBA" id="ARBA00022837"/>
    </source>
</evidence>
<dbReference type="SUPFAM" id="SSF49313">
    <property type="entry name" value="Cadherin-like"/>
    <property type="match status" value="5"/>
</dbReference>
<dbReference type="InterPro" id="IPR020894">
    <property type="entry name" value="Cadherin_CS"/>
</dbReference>
<dbReference type="FunFam" id="2.60.40.60:FF:000004">
    <property type="entry name" value="Protocadherin 1 gamma 2"/>
    <property type="match status" value="1"/>
</dbReference>
<dbReference type="PANTHER" id="PTHR24028:SF146">
    <property type="entry name" value="CADHERIN 96CB, ISOFORM D-RELATED"/>
    <property type="match status" value="1"/>
</dbReference>
<dbReference type="FunFam" id="2.60.40.60:FF:000002">
    <property type="entry name" value="Protocadherin alpha 2"/>
    <property type="match status" value="1"/>
</dbReference>
<dbReference type="Pfam" id="PF00028">
    <property type="entry name" value="Cadherin"/>
    <property type="match status" value="5"/>
</dbReference>
<feature type="domain" description="Cadherin" evidence="13">
    <location>
        <begin position="601"/>
        <end position="705"/>
    </location>
</feature>
<evidence type="ECO:0000256" key="9">
    <source>
        <dbReference type="ARBA" id="ARBA00023136"/>
    </source>
</evidence>
<evidence type="ECO:0000256" key="3">
    <source>
        <dbReference type="ARBA" id="ARBA00022692"/>
    </source>
</evidence>
<feature type="domain" description="Cadherin" evidence="13">
    <location>
        <begin position="53"/>
        <end position="160"/>
    </location>
</feature>
<evidence type="ECO:0000256" key="5">
    <source>
        <dbReference type="ARBA" id="ARBA00022737"/>
    </source>
</evidence>
<keyword evidence="7" id="KW-0130">Cell adhesion</keyword>
<dbReference type="FunFam" id="2.60.40.60:FF:000007">
    <property type="entry name" value="Protocadherin alpha 2"/>
    <property type="match status" value="1"/>
</dbReference>
<evidence type="ECO:0000256" key="11">
    <source>
        <dbReference type="PROSITE-ProRule" id="PRU00043"/>
    </source>
</evidence>
<comment type="subcellular location">
    <subcellularLocation>
        <location evidence="1">Cell membrane</location>
        <topology evidence="1">Single-pass type I membrane protein</topology>
    </subcellularLocation>
</comment>
<sequence>MKEKQATTSTECFCSLTNFLVMKRIKRQDVLHTAAILSLVLHCCLCVDITYHVEEGKGPGAYVGDIATDLHLMDKIPFQDHNLITFSQLEQRLSDSFRLFNVTKKGKLHTAQSLDAESLCSYKMECSKIVKVAVRKAETFMKVLKIKVVIQDVNDNRPEFPEKFANIQFSEGDKEGMKISIPNAIDKDIGVPYSKIKYQLKMEEKEPFTLSVIKRITGTSELGIVLMKTLDREVRDSYNVQIIAKDGGYPPKQGVLDVHITVTDVNDNPPVFSRDIFNISVKNTHQRNGAILMLSARDLDSGENGKVSYQFSSETPESVKSYFRLNRDTGEIFLQKDLRAEHKKTYELFVRATDGGSAPLSSIAMVLVNVINQHNMAPEIDVNFVTPIKEKENTAAISEGIKVGSYIAYVSIIDNDVGQNGEVECSLHHDKFLLLELGLKEYKITLKKLVDREKQDRYDITISCEDKGSPPLQTQRQFSIEVMDVNDVQPQFTKESFKFLTYENGKTNFPIGFINATDPDMGAGGQLTFSLLSTSKHVIPFQITDYGFISTTIPLDREQQNVYKFQVFVKDNGNPSLNNTANVIVEVLDENDNAPYFTFPSSDPFSLDVHYHPQSKKEITVLRASDRDSHLNAFLQYEILGGNNKQLFTVNPYSGALSFARTVYQNDAGTYKLQITVRDSGTPALTARVTLSLTLTVSNKTSPALKNFQSQSDNMINLTWVIIIVTAAVIVSVAVVVSITLCVVRCNNDRGTQYITEISSDREKSHYTCTTKKPVATTRTQTRQSTEMRNRNTQFMESKSGFYPQYESQSEWTTSTTERRPPSVLLVYLSRADRGYPTSTTTTTIYHKLDSAATYPCPLMVKPWNTSDQLSKTFHSRFLLPFHRSV</sequence>
<keyword evidence="10" id="KW-0325">Glycoprotein</keyword>
<dbReference type="GO" id="GO:0007156">
    <property type="term" value="P:homophilic cell adhesion via plasma membrane adhesion molecules"/>
    <property type="evidence" value="ECO:0007669"/>
    <property type="project" value="InterPro"/>
</dbReference>
<dbReference type="GO" id="GO:0005509">
    <property type="term" value="F:calcium ion binding"/>
    <property type="evidence" value="ECO:0007669"/>
    <property type="project" value="UniProtKB-UniRule"/>
</dbReference>
<dbReference type="InterPro" id="IPR050174">
    <property type="entry name" value="Protocadherin/Cadherin-CA"/>
</dbReference>
<keyword evidence="4" id="KW-0732">Signal</keyword>
<dbReference type="FunFam" id="2.60.40.60:FF:000134">
    <property type="entry name" value="protocadherin Fat 4"/>
    <property type="match status" value="1"/>
</dbReference>
<evidence type="ECO:0000256" key="10">
    <source>
        <dbReference type="ARBA" id="ARBA00023180"/>
    </source>
</evidence>
<feature type="domain" description="Cadherin" evidence="13">
    <location>
        <begin position="493"/>
        <end position="597"/>
    </location>
</feature>
<dbReference type="PROSITE" id="PS00232">
    <property type="entry name" value="CADHERIN_1"/>
    <property type="match status" value="2"/>
</dbReference>
<dbReference type="PRINTS" id="PR00205">
    <property type="entry name" value="CADHERIN"/>
</dbReference>
<evidence type="ECO:0000256" key="1">
    <source>
        <dbReference type="ARBA" id="ARBA00004251"/>
    </source>
</evidence>
<feature type="transmembrane region" description="Helical" evidence="12">
    <location>
        <begin position="718"/>
        <end position="744"/>
    </location>
</feature>
<dbReference type="CDD" id="cd11304">
    <property type="entry name" value="Cadherin_repeat"/>
    <property type="match status" value="6"/>
</dbReference>
<keyword evidence="3 12" id="KW-0812">Transmembrane</keyword>
<keyword evidence="6 11" id="KW-0106">Calcium</keyword>
<evidence type="ECO:0000259" key="13">
    <source>
        <dbReference type="PROSITE" id="PS50268"/>
    </source>
</evidence>
<dbReference type="AlphaFoldDB" id="A0A7E6FBS3"/>
<evidence type="ECO:0000256" key="2">
    <source>
        <dbReference type="ARBA" id="ARBA00022475"/>
    </source>
</evidence>
<evidence type="ECO:0000256" key="4">
    <source>
        <dbReference type="ARBA" id="ARBA00022729"/>
    </source>
</evidence>
<dbReference type="RefSeq" id="XP_036364963.1">
    <property type="nucleotide sequence ID" value="XM_036509070.1"/>
</dbReference>
<feature type="domain" description="Cadherin" evidence="13">
    <location>
        <begin position="161"/>
        <end position="272"/>
    </location>
</feature>
<evidence type="ECO:0000256" key="8">
    <source>
        <dbReference type="ARBA" id="ARBA00022989"/>
    </source>
</evidence>
<keyword evidence="14" id="KW-1185">Reference proteome</keyword>
<dbReference type="PANTHER" id="PTHR24028">
    <property type="entry name" value="CADHERIN-87A"/>
    <property type="match status" value="1"/>
</dbReference>
<dbReference type="SMART" id="SM00112">
    <property type="entry name" value="CA"/>
    <property type="match status" value="6"/>
</dbReference>
<organism evidence="14 15">
    <name type="scientific">Octopus sinensis</name>
    <name type="common">East Asian common octopus</name>
    <dbReference type="NCBI Taxonomy" id="2607531"/>
    <lineage>
        <taxon>Eukaryota</taxon>
        <taxon>Metazoa</taxon>
        <taxon>Spiralia</taxon>
        <taxon>Lophotrochozoa</taxon>
        <taxon>Mollusca</taxon>
        <taxon>Cephalopoda</taxon>
        <taxon>Coleoidea</taxon>
        <taxon>Octopodiformes</taxon>
        <taxon>Octopoda</taxon>
        <taxon>Incirrata</taxon>
        <taxon>Octopodidae</taxon>
        <taxon>Octopus</taxon>
    </lineage>
</organism>
<dbReference type="GO" id="GO:0005886">
    <property type="term" value="C:plasma membrane"/>
    <property type="evidence" value="ECO:0007669"/>
    <property type="project" value="UniProtKB-SubCell"/>
</dbReference>
<evidence type="ECO:0000256" key="12">
    <source>
        <dbReference type="SAM" id="Phobius"/>
    </source>
</evidence>
<keyword evidence="5" id="KW-0677">Repeat</keyword>
<dbReference type="InterPro" id="IPR002126">
    <property type="entry name" value="Cadherin-like_dom"/>
</dbReference>
<gene>
    <name evidence="15" type="primary">LOC115218762</name>
</gene>
<evidence type="ECO:0000313" key="15">
    <source>
        <dbReference type="RefSeq" id="XP_036364963.1"/>
    </source>
</evidence>
<name>A0A7E6FBS3_9MOLL</name>
<dbReference type="InterPro" id="IPR015919">
    <property type="entry name" value="Cadherin-like_sf"/>
</dbReference>
<feature type="domain" description="Cadherin" evidence="13">
    <location>
        <begin position="389"/>
        <end position="492"/>
    </location>
</feature>
<protein>
    <submittedName>
        <fullName evidence="15">Protocadherin beta-15 isoform X1</fullName>
    </submittedName>
</protein>
<reference evidence="15" key="1">
    <citation type="submission" date="2025-08" db="UniProtKB">
        <authorList>
            <consortium name="RefSeq"/>
        </authorList>
    </citation>
    <scope>IDENTIFICATION</scope>
</reference>
<accession>A0A7E6FBS3</accession>
<keyword evidence="9 12" id="KW-0472">Membrane</keyword>
<keyword evidence="8 12" id="KW-1133">Transmembrane helix</keyword>
<feature type="domain" description="Cadherin" evidence="13">
    <location>
        <begin position="273"/>
        <end position="380"/>
    </location>
</feature>
<proteinExistence type="predicted"/>
<dbReference type="FunFam" id="2.60.40.60:FF:000015">
    <property type="entry name" value="FAT atypical cadherin 1"/>
    <property type="match status" value="1"/>
</dbReference>
<dbReference type="Gene3D" id="2.60.40.60">
    <property type="entry name" value="Cadherins"/>
    <property type="match status" value="6"/>
</dbReference>